<keyword evidence="4 10" id="KW-0479">Metal-binding</keyword>
<feature type="region of interest" description="Disordered" evidence="11">
    <location>
        <begin position="26"/>
        <end position="72"/>
    </location>
</feature>
<keyword evidence="13" id="KW-1185">Reference proteome</keyword>
<feature type="compositionally biased region" description="Polar residues" evidence="11">
    <location>
        <begin position="126"/>
        <end position="139"/>
    </location>
</feature>
<evidence type="ECO:0000313" key="13">
    <source>
        <dbReference type="Proteomes" id="UP000001996"/>
    </source>
</evidence>
<sequence length="306" mass="34146">MGNEDSQPKCPVDHSSRQTWLLSLLWKSNESAQRPQANTSTSTTTSQCPVPHQASHPAPTQDQPVCPVSPSSRQAWLDKVSVTVTAPDAIESPSHASHASRAPASTSPPLPIANTSTDSTTCDSSVLMNDTSVKDNTTSNVDLPVEREISSIPRTSSLSNWIYPSQKQFFEAMQRKNWNPDTSDMKVIVPIHNLVNERAWKHILMWEQPYNEQATKECGGITLTSFKGDSKKMTPRAWLRLVIGGQQPPFDRHDWLVNRCGTEVEYVIDFYNGEEQGDANVWLDVRPKLNSWEGIKLRCMKAFGLS</sequence>
<keyword evidence="9 10" id="KW-0456">Lyase</keyword>
<comment type="catalytic activity">
    <reaction evidence="10">
        <text>holo-[cytochrome c] = apo-[cytochrome c] + heme b</text>
        <dbReference type="Rhea" id="RHEA:22648"/>
        <dbReference type="Rhea" id="RHEA-COMP:10725"/>
        <dbReference type="Rhea" id="RHEA-COMP:10726"/>
        <dbReference type="ChEBI" id="CHEBI:29950"/>
        <dbReference type="ChEBI" id="CHEBI:60344"/>
        <dbReference type="ChEBI" id="CHEBI:83739"/>
        <dbReference type="EC" id="4.4.1.17"/>
    </reaction>
</comment>
<evidence type="ECO:0000256" key="7">
    <source>
        <dbReference type="ARBA" id="ARBA00023128"/>
    </source>
</evidence>
<feature type="compositionally biased region" description="Low complexity" evidence="11">
    <location>
        <begin position="92"/>
        <end position="105"/>
    </location>
</feature>
<dbReference type="InParanoid" id="A5E3M1"/>
<dbReference type="VEuPathDB" id="FungiDB:LELG_04209"/>
<name>A5E3M1_LODEL</name>
<feature type="compositionally biased region" description="Low complexity" evidence="11">
    <location>
        <begin position="115"/>
        <end position="125"/>
    </location>
</feature>
<keyword evidence="8 10" id="KW-0472">Membrane</keyword>
<dbReference type="PANTHER" id="PTHR12743:SF0">
    <property type="entry name" value="HOLOCYTOCHROME C-TYPE SYNTHASE"/>
    <property type="match status" value="1"/>
</dbReference>
<keyword evidence="5 10" id="KW-0999">Mitochondrion inner membrane</keyword>
<reference evidence="12 13" key="1">
    <citation type="journal article" date="2009" name="Nature">
        <title>Evolution of pathogenicity and sexual reproduction in eight Candida genomes.</title>
        <authorList>
            <person name="Butler G."/>
            <person name="Rasmussen M.D."/>
            <person name="Lin M.F."/>
            <person name="Santos M.A."/>
            <person name="Sakthikumar S."/>
            <person name="Munro C.A."/>
            <person name="Rheinbay E."/>
            <person name="Grabherr M."/>
            <person name="Forche A."/>
            <person name="Reedy J.L."/>
            <person name="Agrafioti I."/>
            <person name="Arnaud M.B."/>
            <person name="Bates S."/>
            <person name="Brown A.J."/>
            <person name="Brunke S."/>
            <person name="Costanzo M.C."/>
            <person name="Fitzpatrick D.A."/>
            <person name="de Groot P.W."/>
            <person name="Harris D."/>
            <person name="Hoyer L.L."/>
            <person name="Hube B."/>
            <person name="Klis F.M."/>
            <person name="Kodira C."/>
            <person name="Lennard N."/>
            <person name="Logue M.E."/>
            <person name="Martin R."/>
            <person name="Neiman A.M."/>
            <person name="Nikolaou E."/>
            <person name="Quail M.A."/>
            <person name="Quinn J."/>
            <person name="Santos M.C."/>
            <person name="Schmitzberger F.F."/>
            <person name="Sherlock G."/>
            <person name="Shah P."/>
            <person name="Silverstein K.A."/>
            <person name="Skrzypek M.S."/>
            <person name="Soll D."/>
            <person name="Staggs R."/>
            <person name="Stansfield I."/>
            <person name="Stumpf M.P."/>
            <person name="Sudbery P.E."/>
            <person name="Srikantha T."/>
            <person name="Zeng Q."/>
            <person name="Berman J."/>
            <person name="Berriman M."/>
            <person name="Heitman J."/>
            <person name="Gow N.A."/>
            <person name="Lorenz M.C."/>
            <person name="Birren B.W."/>
            <person name="Kellis M."/>
            <person name="Cuomo C.A."/>
        </authorList>
    </citation>
    <scope>NUCLEOTIDE SEQUENCE [LARGE SCALE GENOMIC DNA]</scope>
    <source>
        <strain evidence="13">ATCC 11503 / BCRC 21390 / CBS 2605 / JCM 1781 / NBRC 1676 / NRRL YB-4239</strain>
    </source>
</reference>
<evidence type="ECO:0000256" key="2">
    <source>
        <dbReference type="ARBA" id="ARBA00007255"/>
    </source>
</evidence>
<evidence type="ECO:0000256" key="3">
    <source>
        <dbReference type="ARBA" id="ARBA00022617"/>
    </source>
</evidence>
<feature type="compositionally biased region" description="Polar residues" evidence="11">
    <location>
        <begin position="58"/>
        <end position="72"/>
    </location>
</feature>
<keyword evidence="3 10" id="KW-0349">Heme</keyword>
<dbReference type="PANTHER" id="PTHR12743">
    <property type="entry name" value="CYTOCHROME C1 HEME LYASE"/>
    <property type="match status" value="1"/>
</dbReference>
<protein>
    <recommendedName>
        <fullName evidence="10">Holocytochrome c-type synthase</fullName>
        <ecNumber evidence="10">4.4.1.17</ecNumber>
    </recommendedName>
</protein>
<dbReference type="OrthoDB" id="4243at2759"/>
<feature type="region of interest" description="Disordered" evidence="11">
    <location>
        <begin position="92"/>
        <end position="139"/>
    </location>
</feature>
<evidence type="ECO:0000256" key="1">
    <source>
        <dbReference type="ARBA" id="ARBA00004273"/>
    </source>
</evidence>
<dbReference type="PROSITE" id="PS00822">
    <property type="entry name" value="CYTO_HEME_LYASE_2"/>
    <property type="match status" value="1"/>
</dbReference>
<dbReference type="FunCoup" id="A5E3M1">
    <property type="interactions" value="43"/>
</dbReference>
<organism evidence="12 13">
    <name type="scientific">Lodderomyces elongisporus (strain ATCC 11503 / CBS 2605 / JCM 1781 / NBRC 1676 / NRRL YB-4239)</name>
    <name type="common">Yeast</name>
    <name type="synonym">Saccharomyces elongisporus</name>
    <dbReference type="NCBI Taxonomy" id="379508"/>
    <lineage>
        <taxon>Eukaryota</taxon>
        <taxon>Fungi</taxon>
        <taxon>Dikarya</taxon>
        <taxon>Ascomycota</taxon>
        <taxon>Saccharomycotina</taxon>
        <taxon>Pichiomycetes</taxon>
        <taxon>Debaryomycetaceae</taxon>
        <taxon>Candida/Lodderomyces clade</taxon>
        <taxon>Lodderomyces</taxon>
    </lineage>
</organism>
<dbReference type="EC" id="4.4.1.17" evidence="10"/>
<dbReference type="EMBL" id="CH981529">
    <property type="protein sequence ID" value="EDK46029.1"/>
    <property type="molecule type" value="Genomic_DNA"/>
</dbReference>
<comment type="subcellular location">
    <subcellularLocation>
        <location evidence="1 10">Mitochondrion inner membrane</location>
    </subcellularLocation>
</comment>
<proteinExistence type="inferred from homology"/>
<keyword evidence="7 10" id="KW-0496">Mitochondrion</keyword>
<dbReference type="GO" id="GO:0046872">
    <property type="term" value="F:metal ion binding"/>
    <property type="evidence" value="ECO:0007669"/>
    <property type="project" value="UniProtKB-KW"/>
</dbReference>
<dbReference type="AlphaFoldDB" id="A5E3M1"/>
<dbReference type="GO" id="GO:0004408">
    <property type="term" value="F:holocytochrome-c synthase activity"/>
    <property type="evidence" value="ECO:0007669"/>
    <property type="project" value="UniProtKB-EC"/>
</dbReference>
<dbReference type="InterPro" id="IPR000511">
    <property type="entry name" value="Holocyt_c/c1_synthase"/>
</dbReference>
<dbReference type="KEGG" id="lel:PVL30_003934"/>
<evidence type="ECO:0000313" key="12">
    <source>
        <dbReference type="EMBL" id="EDK46029.1"/>
    </source>
</evidence>
<evidence type="ECO:0000256" key="5">
    <source>
        <dbReference type="ARBA" id="ARBA00022792"/>
    </source>
</evidence>
<dbReference type="HOGENOM" id="CLU_048602_1_2_1"/>
<accession>A5E3M1</accession>
<dbReference type="GO" id="GO:0005743">
    <property type="term" value="C:mitochondrial inner membrane"/>
    <property type="evidence" value="ECO:0007669"/>
    <property type="project" value="UniProtKB-SubCell"/>
</dbReference>
<dbReference type="Proteomes" id="UP000001996">
    <property type="component" value="Unassembled WGS sequence"/>
</dbReference>
<evidence type="ECO:0000256" key="10">
    <source>
        <dbReference type="RuleBase" id="RU363130"/>
    </source>
</evidence>
<evidence type="ECO:0000256" key="9">
    <source>
        <dbReference type="ARBA" id="ARBA00023239"/>
    </source>
</evidence>
<dbReference type="eggNOG" id="KOG3996">
    <property type="taxonomic scope" value="Eukaryota"/>
</dbReference>
<dbReference type="GeneID" id="5231739"/>
<keyword evidence="6 10" id="KW-0408">Iron</keyword>
<gene>
    <name evidence="12" type="ORF">LELG_04209</name>
</gene>
<dbReference type="PROSITE" id="PS00821">
    <property type="entry name" value="CYTO_HEME_LYASE_1"/>
    <property type="match status" value="1"/>
</dbReference>
<dbReference type="OMA" id="NERAWAL"/>
<evidence type="ECO:0000256" key="6">
    <source>
        <dbReference type="ARBA" id="ARBA00023004"/>
    </source>
</evidence>
<evidence type="ECO:0000256" key="8">
    <source>
        <dbReference type="ARBA" id="ARBA00023136"/>
    </source>
</evidence>
<evidence type="ECO:0000256" key="11">
    <source>
        <dbReference type="SAM" id="MobiDB-lite"/>
    </source>
</evidence>
<dbReference type="GO" id="GO:0005758">
    <property type="term" value="C:mitochondrial intermembrane space"/>
    <property type="evidence" value="ECO:0007669"/>
    <property type="project" value="EnsemblFungi"/>
</dbReference>
<dbReference type="STRING" id="379508.A5E3M1"/>
<dbReference type="Pfam" id="PF01265">
    <property type="entry name" value="Cyto_heme_lyase"/>
    <property type="match status" value="1"/>
</dbReference>
<feature type="compositionally biased region" description="Polar residues" evidence="11">
    <location>
        <begin position="26"/>
        <end position="38"/>
    </location>
</feature>
<comment type="similarity">
    <text evidence="2 10">Belongs to the cytochrome c-type heme lyase family.</text>
</comment>
<comment type="function">
    <text evidence="10">Lyase that catalyzes the covalent linking of the heme group to the cytochrome C apoprotein to produce the mature functional cytochrome.</text>
</comment>
<evidence type="ECO:0000256" key="4">
    <source>
        <dbReference type="ARBA" id="ARBA00022723"/>
    </source>
</evidence>